<dbReference type="Proteomes" id="UP000000483">
    <property type="component" value="Chromosome"/>
</dbReference>
<dbReference type="STRING" id="880072.Desac_1269"/>
<dbReference type="Pfam" id="PF11306">
    <property type="entry name" value="DUF3108"/>
    <property type="match status" value="1"/>
</dbReference>
<dbReference type="EMBL" id="CP002629">
    <property type="protein sequence ID" value="AEB09128.1"/>
    <property type="molecule type" value="Genomic_DNA"/>
</dbReference>
<reference evidence="1 2" key="1">
    <citation type="journal article" date="2011" name="Stand. Genomic Sci.">
        <title>Complete genome sequence of the acetate-degrading sulfate reducer Desulfobacca acetoxidans type strain (ASRB2).</title>
        <authorList>
            <person name="Goker M."/>
            <person name="Teshima H."/>
            <person name="Lapidus A."/>
            <person name="Nolan M."/>
            <person name="Lucas S."/>
            <person name="Hammon N."/>
            <person name="Deshpande S."/>
            <person name="Cheng J.F."/>
            <person name="Tapia R."/>
            <person name="Han C."/>
            <person name="Goodwin L."/>
            <person name="Pitluck S."/>
            <person name="Huntemann M."/>
            <person name="Liolios K."/>
            <person name="Ivanova N."/>
            <person name="Pagani I."/>
            <person name="Mavromatis K."/>
            <person name="Ovchinikova G."/>
            <person name="Pati A."/>
            <person name="Chen A."/>
            <person name="Palaniappan K."/>
            <person name="Land M."/>
            <person name="Hauser L."/>
            <person name="Brambilla E.M."/>
            <person name="Rohde M."/>
            <person name="Spring S."/>
            <person name="Detter J.C."/>
            <person name="Woyke T."/>
            <person name="Bristow J."/>
            <person name="Eisen J.A."/>
            <person name="Markowitz V."/>
            <person name="Hugenholtz P."/>
            <person name="Kyrpides N.C."/>
            <person name="Klenk H.P."/>
        </authorList>
    </citation>
    <scope>NUCLEOTIDE SEQUENCE [LARGE SCALE GENOMIC DNA]</scope>
    <source>
        <strain evidence="2">ATCC 700848 / DSM 11109 / ASRB2</strain>
    </source>
</reference>
<protein>
    <recommendedName>
        <fullName evidence="3">DUF3108 domain-containing protein</fullName>
    </recommendedName>
</protein>
<dbReference type="OrthoDB" id="5387346at2"/>
<sequence>MIRLSVVYRLLRWILLVFFVLPPASGLATPPQPTTWSYTVDALWFKDAGRAAISLRQIDQEHFEGEIEGETAGVIAFFTAHRRDRYRTTMRFHQGKLQPLIYIEESWRKRRHHYKEYRFDYEEHRLELWQQEENGALAKKWQTGLTEPFYDPISAFFNFRLGALGEIKGGDTITVAGVPYPEPEEIVIRLGPQEAGNRKATVAIRNRAFENESGLVHIVFDDHLTPLSAWTRVLKFGKLVGRLVEVKAPTP</sequence>
<proteinExistence type="predicted"/>
<dbReference type="AlphaFoldDB" id="F2NCJ4"/>
<dbReference type="RefSeq" id="WP_013706240.1">
    <property type="nucleotide sequence ID" value="NC_015388.1"/>
</dbReference>
<dbReference type="HOGENOM" id="CLU_1003853_0_0_7"/>
<evidence type="ECO:0000313" key="2">
    <source>
        <dbReference type="Proteomes" id="UP000000483"/>
    </source>
</evidence>
<dbReference type="eggNOG" id="ENOG5032JMF">
    <property type="taxonomic scope" value="Bacteria"/>
</dbReference>
<evidence type="ECO:0000313" key="1">
    <source>
        <dbReference type="EMBL" id="AEB09128.1"/>
    </source>
</evidence>
<accession>F2NCJ4</accession>
<evidence type="ECO:0008006" key="3">
    <source>
        <dbReference type="Google" id="ProtNLM"/>
    </source>
</evidence>
<keyword evidence="2" id="KW-1185">Reference proteome</keyword>
<gene>
    <name evidence="1" type="ordered locus">Desac_1269</name>
</gene>
<dbReference type="InterPro" id="IPR021457">
    <property type="entry name" value="DUF3108"/>
</dbReference>
<dbReference type="KEGG" id="dao:Desac_1269"/>
<organism evidence="1 2">
    <name type="scientific">Desulfobacca acetoxidans (strain ATCC 700848 / DSM 11109 / ASRB2)</name>
    <dbReference type="NCBI Taxonomy" id="880072"/>
    <lineage>
        <taxon>Bacteria</taxon>
        <taxon>Pseudomonadati</taxon>
        <taxon>Thermodesulfobacteriota</taxon>
        <taxon>Desulfobaccia</taxon>
        <taxon>Desulfobaccales</taxon>
        <taxon>Desulfobaccaceae</taxon>
        <taxon>Desulfobacca</taxon>
    </lineage>
</organism>
<reference evidence="2" key="2">
    <citation type="submission" date="2011-03" db="EMBL/GenBank/DDBJ databases">
        <title>The complete genome of Desulfobacca acetoxidans DSM 11109.</title>
        <authorList>
            <consortium name="US DOE Joint Genome Institute (JGI-PGF)"/>
            <person name="Lucas S."/>
            <person name="Copeland A."/>
            <person name="Lapidus A."/>
            <person name="Bruce D."/>
            <person name="Goodwin L."/>
            <person name="Pitluck S."/>
            <person name="Peters L."/>
            <person name="Kyrpides N."/>
            <person name="Mavromatis K."/>
            <person name="Ivanova N."/>
            <person name="Ovchinnikova G."/>
            <person name="Teshima H."/>
            <person name="Detter J.C."/>
            <person name="Han C."/>
            <person name="Land M."/>
            <person name="Hauser L."/>
            <person name="Markowitz V."/>
            <person name="Cheng J.-F."/>
            <person name="Hugenholtz P."/>
            <person name="Woyke T."/>
            <person name="Wu D."/>
            <person name="Spring S."/>
            <person name="Schueler E."/>
            <person name="Brambilla E."/>
            <person name="Klenk H.-P."/>
            <person name="Eisen J.A."/>
        </authorList>
    </citation>
    <scope>NUCLEOTIDE SEQUENCE [LARGE SCALE GENOMIC DNA]</scope>
    <source>
        <strain evidence="2">ATCC 700848 / DSM 11109 / ASRB2</strain>
    </source>
</reference>
<name>F2NCJ4_DESAR</name>